<dbReference type="AlphaFoldDB" id="E3GCH8"/>
<dbReference type="Proteomes" id="UP000006872">
    <property type="component" value="Chromosome"/>
</dbReference>
<keyword evidence="3" id="KW-0428">Leader peptide</keyword>
<name>E3GCH8_ENTLS</name>
<dbReference type="Pfam" id="PF17059">
    <property type="entry name" value="MGTL"/>
    <property type="match status" value="1"/>
</dbReference>
<dbReference type="STRING" id="701347.Entcl_3910"/>
<gene>
    <name evidence="5" type="ordered locus">Entcl_3910</name>
</gene>
<dbReference type="InterPro" id="IPR031434">
    <property type="entry name" value="MGTL"/>
</dbReference>
<proteinExistence type="inferred from homology"/>
<evidence type="ECO:0000256" key="4">
    <source>
        <dbReference type="ARBA" id="ARBA00033357"/>
    </source>
</evidence>
<dbReference type="EMBL" id="CP002272">
    <property type="protein sequence ID" value="ADO50149.1"/>
    <property type="molecule type" value="Genomic_DNA"/>
</dbReference>
<sequence>MLLNEDAMGKILYTHRLIAWAHNTAIIACLPCGYLHIYCAAFISLTGGFMDPDPTPHHRWSITFSR</sequence>
<accession>E3GCH8</accession>
<organism evidence="5 6">
    <name type="scientific">Enterobacter lignolyticus (strain SCF1)</name>
    <dbReference type="NCBI Taxonomy" id="701347"/>
    <lineage>
        <taxon>Bacteria</taxon>
        <taxon>Pseudomonadati</taxon>
        <taxon>Pseudomonadota</taxon>
        <taxon>Gammaproteobacteria</taxon>
        <taxon>Enterobacterales</taxon>
        <taxon>Enterobacteriaceae</taxon>
        <taxon>Pluralibacter</taxon>
    </lineage>
</organism>
<evidence type="ECO:0000256" key="1">
    <source>
        <dbReference type="ARBA" id="ARBA00007042"/>
    </source>
</evidence>
<dbReference type="KEGG" id="esc:Entcl_3910"/>
<evidence type="ECO:0000313" key="5">
    <source>
        <dbReference type="EMBL" id="ADO50149.1"/>
    </source>
</evidence>
<protein>
    <recommendedName>
        <fullName evidence="2">mgtA leader peptide</fullName>
    </recommendedName>
    <alternativeName>
        <fullName evidence="4">Regulatory leader peptide for mgtA</fullName>
    </alternativeName>
</protein>
<evidence type="ECO:0000256" key="2">
    <source>
        <dbReference type="ARBA" id="ARBA00020089"/>
    </source>
</evidence>
<dbReference type="HOGENOM" id="CLU_2824470_0_0_6"/>
<evidence type="ECO:0000256" key="3">
    <source>
        <dbReference type="ARBA" id="ARBA00022623"/>
    </source>
</evidence>
<reference evidence="6" key="1">
    <citation type="submission" date="2010-10" db="EMBL/GenBank/DDBJ databases">
        <title>Complete sequence of Enterobacter cloacae SCF1.</title>
        <authorList>
            <consortium name="US DOE Joint Genome Institute"/>
            <person name="Lucas S."/>
            <person name="Copeland A."/>
            <person name="Lapidus A."/>
            <person name="Cheng J.-F."/>
            <person name="Bruce D."/>
            <person name="Goodwin L."/>
            <person name="Pitluck S."/>
            <person name="Davenport K."/>
            <person name="Detter J.C."/>
            <person name="Han C."/>
            <person name="Tapia R."/>
            <person name="Land M."/>
            <person name="Hauser L."/>
            <person name="Chang Y.-J."/>
            <person name="Jeffries C."/>
            <person name="Kyrpides N."/>
            <person name="Ivanova N."/>
            <person name="Mikhailova N."/>
            <person name="DeAngelis K."/>
            <person name="Arkin A.P."/>
            <person name="Chivian D."/>
            <person name="Edwards B."/>
            <person name="Woo H."/>
            <person name="Hazen T.C."/>
            <person name="Woyke T."/>
        </authorList>
    </citation>
    <scope>NUCLEOTIDE SEQUENCE [LARGE SCALE GENOMIC DNA]</scope>
    <source>
        <strain evidence="6">SCF1</strain>
    </source>
</reference>
<keyword evidence="6" id="KW-1185">Reference proteome</keyword>
<comment type="similarity">
    <text evidence="1">Belongs to the MgtL family.</text>
</comment>
<reference evidence="5 6" key="2">
    <citation type="journal article" date="2011" name="Stand. Genomic Sci.">
        <title>Complete genome sequence of 'Enterobacter lignolyticus' SCF1.</title>
        <authorList>
            <person name="Deangelis K.M."/>
            <person name="D'Haeseleer P."/>
            <person name="Chivian D."/>
            <person name="Fortney J.L."/>
            <person name="Khudyakov J."/>
            <person name="Simmons B."/>
            <person name="Woo H."/>
            <person name="Arkin A.P."/>
            <person name="Davenport K.W."/>
            <person name="Goodwin L."/>
            <person name="Chen A."/>
            <person name="Ivanova N."/>
            <person name="Kyrpides N.C."/>
            <person name="Mavromatis K."/>
            <person name="Woyke T."/>
            <person name="Hazen T.C."/>
        </authorList>
    </citation>
    <scope>NUCLEOTIDE SEQUENCE [LARGE SCALE GENOMIC DNA]</scope>
    <source>
        <strain evidence="5 6">SCF1</strain>
    </source>
</reference>
<evidence type="ECO:0000313" key="6">
    <source>
        <dbReference type="Proteomes" id="UP000006872"/>
    </source>
</evidence>
<dbReference type="RefSeq" id="WP_013367871.1">
    <property type="nucleotide sequence ID" value="NC_014618.1"/>
</dbReference>